<evidence type="ECO:0000256" key="2">
    <source>
        <dbReference type="ARBA" id="ARBA00022448"/>
    </source>
</evidence>
<evidence type="ECO:0000256" key="6">
    <source>
        <dbReference type="ARBA" id="ARBA00023004"/>
    </source>
</evidence>
<dbReference type="PANTHER" id="PTHR32552">
    <property type="entry name" value="FERRICHROME IRON RECEPTOR-RELATED"/>
    <property type="match status" value="1"/>
</dbReference>
<comment type="caution">
    <text evidence="15">The sequence shown here is derived from an EMBL/GenBank/DDBJ whole genome shotgun (WGS) entry which is preliminary data.</text>
</comment>
<evidence type="ECO:0000256" key="9">
    <source>
        <dbReference type="ARBA" id="ARBA00023136"/>
    </source>
</evidence>
<evidence type="ECO:0000256" key="1">
    <source>
        <dbReference type="ARBA" id="ARBA00004571"/>
    </source>
</evidence>
<evidence type="ECO:0000256" key="7">
    <source>
        <dbReference type="ARBA" id="ARBA00023065"/>
    </source>
</evidence>
<feature type="domain" description="Secretin/TonB short N-terminal" evidence="14">
    <location>
        <begin position="69"/>
        <end position="120"/>
    </location>
</feature>
<dbReference type="Proteomes" id="UP000245812">
    <property type="component" value="Unassembled WGS sequence"/>
</dbReference>
<keyword evidence="5 11" id="KW-0812">Transmembrane</keyword>
<accession>A0A316HM79</accession>
<keyword evidence="3 11" id="KW-1134">Transmembrane beta strand</keyword>
<dbReference type="PROSITE" id="PS52016">
    <property type="entry name" value="TONB_DEPENDENT_REC_3"/>
    <property type="match status" value="1"/>
</dbReference>
<evidence type="ECO:0000313" key="15">
    <source>
        <dbReference type="EMBL" id="PWK81826.1"/>
    </source>
</evidence>
<keyword evidence="2 11" id="KW-0813">Transport</keyword>
<dbReference type="Pfam" id="PF07660">
    <property type="entry name" value="STN"/>
    <property type="match status" value="1"/>
</dbReference>
<protein>
    <submittedName>
        <fullName evidence="15">Secretin/TonB-like protein</fullName>
    </submittedName>
</protein>
<dbReference type="InterPro" id="IPR011662">
    <property type="entry name" value="Secretin/TonB_short_N"/>
</dbReference>
<evidence type="ECO:0000256" key="5">
    <source>
        <dbReference type="ARBA" id="ARBA00022692"/>
    </source>
</evidence>
<dbReference type="PROSITE" id="PS51318">
    <property type="entry name" value="TAT"/>
    <property type="match status" value="1"/>
</dbReference>
<dbReference type="InterPro" id="IPR036942">
    <property type="entry name" value="Beta-barrel_TonB_sf"/>
</dbReference>
<keyword evidence="4" id="KW-0410">Iron transport</keyword>
<keyword evidence="13" id="KW-0732">Signal</keyword>
<keyword evidence="8 12" id="KW-0798">TonB box</keyword>
<reference evidence="15 16" key="1">
    <citation type="submission" date="2018-05" db="EMBL/GenBank/DDBJ databases">
        <title>Genomic Encyclopedia of Type Strains, Phase IV (KMG-IV): sequencing the most valuable type-strain genomes for metagenomic binning, comparative biology and taxonomic classification.</title>
        <authorList>
            <person name="Goeker M."/>
        </authorList>
    </citation>
    <scope>NUCLEOTIDE SEQUENCE [LARGE SCALE GENOMIC DNA]</scope>
    <source>
        <strain evidence="15 16">DSM 14263</strain>
    </source>
</reference>
<evidence type="ECO:0000256" key="10">
    <source>
        <dbReference type="ARBA" id="ARBA00023237"/>
    </source>
</evidence>
<dbReference type="Pfam" id="PF00593">
    <property type="entry name" value="TonB_dep_Rec_b-barrel"/>
    <property type="match status" value="2"/>
</dbReference>
<dbReference type="InterPro" id="IPR012910">
    <property type="entry name" value="Plug_dom"/>
</dbReference>
<dbReference type="InterPro" id="IPR006311">
    <property type="entry name" value="TAT_signal"/>
</dbReference>
<gene>
    <name evidence="15" type="ORF">C7456_1197</name>
</gene>
<evidence type="ECO:0000256" key="3">
    <source>
        <dbReference type="ARBA" id="ARBA00022452"/>
    </source>
</evidence>
<dbReference type="OrthoDB" id="7051185at2"/>
<dbReference type="Pfam" id="PF07715">
    <property type="entry name" value="Plug"/>
    <property type="match status" value="1"/>
</dbReference>
<evidence type="ECO:0000313" key="16">
    <source>
        <dbReference type="Proteomes" id="UP000245812"/>
    </source>
</evidence>
<evidence type="ECO:0000256" key="4">
    <source>
        <dbReference type="ARBA" id="ARBA00022496"/>
    </source>
</evidence>
<dbReference type="AlphaFoldDB" id="A0A316HM79"/>
<evidence type="ECO:0000256" key="11">
    <source>
        <dbReference type="PROSITE-ProRule" id="PRU01360"/>
    </source>
</evidence>
<dbReference type="SUPFAM" id="SSF56935">
    <property type="entry name" value="Porins"/>
    <property type="match status" value="1"/>
</dbReference>
<dbReference type="Gene3D" id="3.55.50.30">
    <property type="match status" value="1"/>
</dbReference>
<dbReference type="EMBL" id="QGHC01000019">
    <property type="protein sequence ID" value="PWK81826.1"/>
    <property type="molecule type" value="Genomic_DNA"/>
</dbReference>
<evidence type="ECO:0000256" key="8">
    <source>
        <dbReference type="ARBA" id="ARBA00023077"/>
    </source>
</evidence>
<dbReference type="InterPro" id="IPR039426">
    <property type="entry name" value="TonB-dep_rcpt-like"/>
</dbReference>
<keyword evidence="9 11" id="KW-0472">Membrane</keyword>
<evidence type="ECO:0000256" key="12">
    <source>
        <dbReference type="RuleBase" id="RU003357"/>
    </source>
</evidence>
<feature type="signal peptide" evidence="13">
    <location>
        <begin position="1"/>
        <end position="37"/>
    </location>
</feature>
<name>A0A316HM79_9GAMM</name>
<keyword evidence="10 11" id="KW-0998">Cell outer membrane</keyword>
<evidence type="ECO:0000256" key="13">
    <source>
        <dbReference type="SAM" id="SignalP"/>
    </source>
</evidence>
<sequence length="1090" mass="117588">MPMSRTRSGFRGSAGLRRTLLAAALGAVVAGAPAALAQTGGTAAAATVFHIAPGSLDQALHQFSAQSGIQVLFDPALLAGRSSAGLDAQLPARAALDGLLKGSGLIYQFTDGHTVVVKRPARPAGRLPATGATGAAAADAVRLQAVTVTAEKKTEHIEKVPIAISAFTGQDLDDRKIETGGDLVKSTPNVSFTKTNFASYNFQIRGIGTQALSVTTDPAVAVSFNDTPLIRNRLFEQEYFDVDNVEVLRGPQGTLYGRNATAGVVNMIPNLPSFDGFESWVKAEVGNYDGRRFSGMLNVPLSDTLAFRLAGAWTDRDGYDHNTVTGHDVDGRNLWSGRASLAWKPSDSVQTSLVWEHFDEHDDRARTGKQLCHADPGPAEIGGVAIVNPIDQSTLSQGCMEGSLYGKDAFGVPNGLSLPQVLTGSAITLLGLKPDFSGVVPLLNGNPYAGVTQSTDLRTIATTFDPIFHAKNDVVQFNLQAELDPQLKFVSQSLFTRDSYFSEQDYGRFPSGPIFNDSLGLVDFLGEPLSPDTYPGLTPGGVFVDPQLGASRQMLAVDRTQSYSRQWSQEFRLQSDFDGPFNFNLGVNFLKFKIDENYYVFNNVFTAIAEEQYNLGTGFAGQPPQPCAPGSTDGCIYIDPNPLDRINGQGHNYFRSDNLARTWSTAVFGDTYWRLADDLKLTVGLRFTRDRKTTTPVPSQLLLGPSGLGGTGAGYVNYGYPAGQDIGQHWSEPTGRVVLDWTPQLPFTDSTLLYGSYSRGYVAGGTNSPGIGVDPTLLSYTPNAATFKPEFVNAFELGTKNILAGGKLSLDADVFYYDYRDYQVSQIVNRGTVNENFDAKTWGAEVQAAWQPSRSFRADATLGLLRTRIGHQQYSIDQMNLTAGNPDWVVVKPFVQAAQACIAPVQDVAQLISQISSASNSAYLYLAALCSSTSPLVQGGYLPGSLYSQLTGVVYDPRTAPNGGAGIASDVGGNELPNAPHVTYNLGLQYTFPFGDSDLVVRGDYYHQGSSWARVYNDPIDRMRGWSNTNLSFTYEHPGNDLTVQLYVKNVFNKSPITGTFLNSSDSGLTTNVFTLDPRIIGLSLRKGFY</sequence>
<keyword evidence="7" id="KW-0406">Ion transport</keyword>
<feature type="chain" id="PRO_5016233323" evidence="13">
    <location>
        <begin position="38"/>
        <end position="1090"/>
    </location>
</feature>
<dbReference type="Gene3D" id="2.40.170.20">
    <property type="entry name" value="TonB-dependent receptor, beta-barrel domain"/>
    <property type="match status" value="3"/>
</dbReference>
<evidence type="ECO:0000259" key="14">
    <source>
        <dbReference type="SMART" id="SM00965"/>
    </source>
</evidence>
<proteinExistence type="inferred from homology"/>
<dbReference type="GO" id="GO:0009279">
    <property type="term" value="C:cell outer membrane"/>
    <property type="evidence" value="ECO:0007669"/>
    <property type="project" value="UniProtKB-SubCell"/>
</dbReference>
<dbReference type="GO" id="GO:0006826">
    <property type="term" value="P:iron ion transport"/>
    <property type="evidence" value="ECO:0007669"/>
    <property type="project" value="UniProtKB-KW"/>
</dbReference>
<dbReference type="SMART" id="SM00965">
    <property type="entry name" value="STN"/>
    <property type="match status" value="1"/>
</dbReference>
<keyword evidence="16" id="KW-1185">Reference proteome</keyword>
<dbReference type="InterPro" id="IPR000531">
    <property type="entry name" value="Beta-barrel_TonB"/>
</dbReference>
<dbReference type="PANTHER" id="PTHR32552:SF81">
    <property type="entry name" value="TONB-DEPENDENT OUTER MEMBRANE RECEPTOR"/>
    <property type="match status" value="1"/>
</dbReference>
<keyword evidence="6" id="KW-0408">Iron</keyword>
<organism evidence="15 16">
    <name type="scientific">Fulvimonas soli</name>
    <dbReference type="NCBI Taxonomy" id="155197"/>
    <lineage>
        <taxon>Bacteria</taxon>
        <taxon>Pseudomonadati</taxon>
        <taxon>Pseudomonadota</taxon>
        <taxon>Gammaproteobacteria</taxon>
        <taxon>Lysobacterales</taxon>
        <taxon>Rhodanobacteraceae</taxon>
        <taxon>Fulvimonas</taxon>
    </lineage>
</organism>
<comment type="subcellular location">
    <subcellularLocation>
        <location evidence="1 11">Cell outer membrane</location>
        <topology evidence="1 11">Multi-pass membrane protein</topology>
    </subcellularLocation>
</comment>
<comment type="similarity">
    <text evidence="11 12">Belongs to the TonB-dependent receptor family.</text>
</comment>